<evidence type="ECO:0000313" key="2">
    <source>
        <dbReference type="EMBL" id="QTR53711.1"/>
    </source>
</evidence>
<dbReference type="SUPFAM" id="SSF75169">
    <property type="entry name" value="DsrEFH-like"/>
    <property type="match status" value="1"/>
</dbReference>
<protein>
    <recommendedName>
        <fullName evidence="4">DsrE/DsrF-like family protein</fullName>
    </recommendedName>
</protein>
<dbReference type="EMBL" id="CP072793">
    <property type="protein sequence ID" value="QTR53711.1"/>
    <property type="molecule type" value="Genomic_DNA"/>
</dbReference>
<proteinExistence type="predicted"/>
<gene>
    <name evidence="2" type="ORF">J9260_01055</name>
</gene>
<keyword evidence="3" id="KW-1185">Reference proteome</keyword>
<reference evidence="2" key="1">
    <citation type="submission" date="2021-04" db="EMBL/GenBank/DDBJ databases">
        <title>Genomics, taxonomy and metabolism of representatives of sulfur bacteria of the genus Thiothrix: Thiothrix fructosivorans QT, Thiothrix unzii A1T and three new species, Thiothrix subterranea sp. nov., Thiothrix litoralis sp. nov. and 'Candidatus Thiothrix anitrata' sp. nov.</title>
        <authorList>
            <person name="Ravin N.V."/>
            <person name="Smolyakov D."/>
            <person name="Rudenko T.S."/>
            <person name="Mardanov A.V."/>
            <person name="Beletsky A.V."/>
            <person name="Markov N.D."/>
            <person name="Fomenkov A.I."/>
            <person name="Roberts R.J."/>
            <person name="Karnachuk O.V."/>
            <person name="Novikov A."/>
            <person name="Grabovich M.Y."/>
        </authorList>
    </citation>
    <scope>NUCLEOTIDE SEQUENCE</scope>
    <source>
        <strain evidence="2">A1</strain>
    </source>
</reference>
<evidence type="ECO:0000313" key="3">
    <source>
        <dbReference type="Proteomes" id="UP000672009"/>
    </source>
</evidence>
<dbReference type="Gene3D" id="3.40.1260.10">
    <property type="entry name" value="DsrEFH-like"/>
    <property type="match status" value="1"/>
</dbReference>
<dbReference type="AlphaFoldDB" id="A0A975F951"/>
<organism evidence="2 3">
    <name type="scientific">Thiothrix unzii</name>
    <dbReference type="NCBI Taxonomy" id="111769"/>
    <lineage>
        <taxon>Bacteria</taxon>
        <taxon>Pseudomonadati</taxon>
        <taxon>Pseudomonadota</taxon>
        <taxon>Gammaproteobacteria</taxon>
        <taxon>Thiotrichales</taxon>
        <taxon>Thiotrichaceae</taxon>
        <taxon>Thiothrix</taxon>
    </lineage>
</organism>
<dbReference type="KEGG" id="tun:J9260_01055"/>
<feature type="chain" id="PRO_5037999383" description="DsrE/DsrF-like family protein" evidence="1">
    <location>
        <begin position="25"/>
        <end position="145"/>
    </location>
</feature>
<dbReference type="InterPro" id="IPR027396">
    <property type="entry name" value="DsrEFH-like"/>
</dbReference>
<dbReference type="Proteomes" id="UP000672009">
    <property type="component" value="Chromosome"/>
</dbReference>
<evidence type="ECO:0008006" key="4">
    <source>
        <dbReference type="Google" id="ProtNLM"/>
    </source>
</evidence>
<sequence length="145" mass="15515">MKLKSILSSALVTMMLLASFSVKAADEVKGLFVVVTTPDPQTQMMAMVLSTQTLKKGKTVQVLLCSAGGDLALKNTQEVILEPQKKSPQMLLKNLMKEGVVVQVCPLYLPNKGAALTDVVEGVTQADPALIADVLLQPDVNLFAF</sequence>
<accession>A0A975F951</accession>
<evidence type="ECO:0000256" key="1">
    <source>
        <dbReference type="SAM" id="SignalP"/>
    </source>
</evidence>
<feature type="signal peptide" evidence="1">
    <location>
        <begin position="1"/>
        <end position="24"/>
    </location>
</feature>
<dbReference type="RefSeq" id="WP_210219221.1">
    <property type="nucleotide sequence ID" value="NZ_CP072793.1"/>
</dbReference>
<name>A0A975F951_9GAMM</name>
<keyword evidence="1" id="KW-0732">Signal</keyword>